<dbReference type="SUPFAM" id="SSF54843">
    <property type="entry name" value="Ribosomal protein L22"/>
    <property type="match status" value="1"/>
</dbReference>
<dbReference type="PROSITE" id="PS00464">
    <property type="entry name" value="RIBOSOMAL_L22"/>
    <property type="match status" value="1"/>
</dbReference>
<accession>A4RVA9</accession>
<evidence type="ECO:0000256" key="3">
    <source>
        <dbReference type="ARBA" id="ARBA00022884"/>
    </source>
</evidence>
<dbReference type="Proteomes" id="UP000001568">
    <property type="component" value="Chromosome 3"/>
</dbReference>
<sequence length="109" mass="11846">ESASAILRGAKGSPKKFSAFLRLVRGLRVDDALIQCDMSPKRVAKTVAKVLQSAIGNAVNNQGLDRERLVVSSATVGKGEYLRRVSIHGRGRAGVMHRPRSHVRVTVEE</sequence>
<dbReference type="GeneID" id="5001116"/>
<dbReference type="Gramene" id="ABO95400">
    <property type="protein sequence ID" value="ABO95400"/>
    <property type="gene ID" value="OSTLU_8608"/>
</dbReference>
<dbReference type="STRING" id="436017.A4RVA9"/>
<dbReference type="InterPro" id="IPR047867">
    <property type="entry name" value="Ribosomal_uL22_bac/org-type"/>
</dbReference>
<feature type="non-terminal residue" evidence="8">
    <location>
        <position position="109"/>
    </location>
</feature>
<dbReference type="KEGG" id="olu:OSTLU_8608"/>
<evidence type="ECO:0000313" key="8">
    <source>
        <dbReference type="EMBL" id="ABO95400.1"/>
    </source>
</evidence>
<evidence type="ECO:0000256" key="4">
    <source>
        <dbReference type="ARBA" id="ARBA00022980"/>
    </source>
</evidence>
<organism evidence="8 9">
    <name type="scientific">Ostreococcus lucimarinus (strain CCE9901)</name>
    <dbReference type="NCBI Taxonomy" id="436017"/>
    <lineage>
        <taxon>Eukaryota</taxon>
        <taxon>Viridiplantae</taxon>
        <taxon>Chlorophyta</taxon>
        <taxon>Mamiellophyceae</taxon>
        <taxon>Mamiellales</taxon>
        <taxon>Bathycoccaceae</taxon>
        <taxon>Ostreococcus</taxon>
    </lineage>
</organism>
<evidence type="ECO:0000256" key="5">
    <source>
        <dbReference type="ARBA" id="ARBA00023274"/>
    </source>
</evidence>
<dbReference type="HOGENOM" id="CLU_083987_3_0_1"/>
<dbReference type="InterPro" id="IPR036394">
    <property type="entry name" value="Ribosomal_uL22_sf"/>
</dbReference>
<keyword evidence="3" id="KW-0694">RNA-binding</keyword>
<feature type="non-terminal residue" evidence="8">
    <location>
        <position position="1"/>
    </location>
</feature>
<dbReference type="Pfam" id="PF00237">
    <property type="entry name" value="Ribosomal_L22"/>
    <property type="match status" value="1"/>
</dbReference>
<protein>
    <recommendedName>
        <fullName evidence="6">Large ribosomal subunit protein uL22c</fullName>
    </recommendedName>
</protein>
<dbReference type="InterPro" id="IPR018260">
    <property type="entry name" value="Ribosomal_uL22_CS"/>
</dbReference>
<proteinExistence type="inferred from homology"/>
<dbReference type="eggNOG" id="KOG1711">
    <property type="taxonomic scope" value="Eukaryota"/>
</dbReference>
<dbReference type="NCBIfam" id="TIGR01044">
    <property type="entry name" value="rplV_bact"/>
    <property type="match status" value="1"/>
</dbReference>
<dbReference type="OMA" id="PYRACEK"/>
<dbReference type="GO" id="GO:0003735">
    <property type="term" value="F:structural constituent of ribosome"/>
    <property type="evidence" value="ECO:0007669"/>
    <property type="project" value="InterPro"/>
</dbReference>
<dbReference type="OrthoDB" id="416470at2759"/>
<reference evidence="8 9" key="1">
    <citation type="journal article" date="2007" name="Proc. Natl. Acad. Sci. U.S.A.">
        <title>The tiny eukaryote Ostreococcus provides genomic insights into the paradox of plankton speciation.</title>
        <authorList>
            <person name="Palenik B."/>
            <person name="Grimwood J."/>
            <person name="Aerts A."/>
            <person name="Rouze P."/>
            <person name="Salamov A."/>
            <person name="Putnam N."/>
            <person name="Dupont C."/>
            <person name="Jorgensen R."/>
            <person name="Derelle E."/>
            <person name="Rombauts S."/>
            <person name="Zhou K."/>
            <person name="Otillar R."/>
            <person name="Merchant S.S."/>
            <person name="Podell S."/>
            <person name="Gaasterland T."/>
            <person name="Napoli C."/>
            <person name="Gendler K."/>
            <person name="Manuell A."/>
            <person name="Tai V."/>
            <person name="Vallon O."/>
            <person name="Piganeau G."/>
            <person name="Jancek S."/>
            <person name="Heijde M."/>
            <person name="Jabbari K."/>
            <person name="Bowler C."/>
            <person name="Lohr M."/>
            <person name="Robbens S."/>
            <person name="Werner G."/>
            <person name="Dubchak I."/>
            <person name="Pazour G.J."/>
            <person name="Ren Q."/>
            <person name="Paulsen I."/>
            <person name="Delwiche C."/>
            <person name="Schmutz J."/>
            <person name="Rokhsar D."/>
            <person name="Van de Peer Y."/>
            <person name="Moreau H."/>
            <person name="Grigoriev I.V."/>
        </authorList>
    </citation>
    <scope>NUCLEOTIDE SEQUENCE [LARGE SCALE GENOMIC DNA]</scope>
    <source>
        <strain evidence="8 9">CCE9901</strain>
    </source>
</reference>
<evidence type="ECO:0000313" key="9">
    <source>
        <dbReference type="Proteomes" id="UP000001568"/>
    </source>
</evidence>
<keyword evidence="5 7" id="KW-0687">Ribonucleoprotein</keyword>
<dbReference type="RefSeq" id="XP_001417107.1">
    <property type="nucleotide sequence ID" value="XM_001417070.1"/>
</dbReference>
<evidence type="ECO:0000256" key="6">
    <source>
        <dbReference type="ARBA" id="ARBA00035285"/>
    </source>
</evidence>
<dbReference type="PANTHER" id="PTHR13501">
    <property type="entry name" value="CHLOROPLAST 50S RIBOSOMAL PROTEIN L22-RELATED"/>
    <property type="match status" value="1"/>
</dbReference>
<dbReference type="AlphaFoldDB" id="A4RVA9"/>
<evidence type="ECO:0000256" key="2">
    <source>
        <dbReference type="ARBA" id="ARBA00022730"/>
    </source>
</evidence>
<dbReference type="GO" id="GO:0006412">
    <property type="term" value="P:translation"/>
    <property type="evidence" value="ECO:0007669"/>
    <property type="project" value="InterPro"/>
</dbReference>
<dbReference type="EMBL" id="CP000583">
    <property type="protein sequence ID" value="ABO95400.1"/>
    <property type="molecule type" value="Genomic_DNA"/>
</dbReference>
<gene>
    <name evidence="8" type="ORF">OSTLU_8608</name>
</gene>
<evidence type="ECO:0000256" key="1">
    <source>
        <dbReference type="ARBA" id="ARBA00009451"/>
    </source>
</evidence>
<keyword evidence="2" id="KW-0699">rRNA-binding</keyword>
<dbReference type="GO" id="GO:0019843">
    <property type="term" value="F:rRNA binding"/>
    <property type="evidence" value="ECO:0007669"/>
    <property type="project" value="UniProtKB-KW"/>
</dbReference>
<name>A4RVA9_OSTLU</name>
<keyword evidence="9" id="KW-1185">Reference proteome</keyword>
<keyword evidence="4 7" id="KW-0689">Ribosomal protein</keyword>
<comment type="similarity">
    <text evidence="1 7">Belongs to the universal ribosomal protein uL22 family.</text>
</comment>
<dbReference type="InterPro" id="IPR005727">
    <property type="entry name" value="Ribosomal_uL22_bac/chlpt-type"/>
</dbReference>
<dbReference type="GO" id="GO:0005762">
    <property type="term" value="C:mitochondrial large ribosomal subunit"/>
    <property type="evidence" value="ECO:0007669"/>
    <property type="project" value="TreeGrafter"/>
</dbReference>
<dbReference type="InterPro" id="IPR001063">
    <property type="entry name" value="Ribosomal_uL22"/>
</dbReference>
<evidence type="ECO:0000256" key="7">
    <source>
        <dbReference type="RuleBase" id="RU004005"/>
    </source>
</evidence>
<dbReference type="PANTHER" id="PTHR13501:SF8">
    <property type="entry name" value="LARGE RIBOSOMAL SUBUNIT PROTEIN UL22M"/>
    <property type="match status" value="1"/>
</dbReference>
<dbReference type="Gene3D" id="3.90.470.10">
    <property type="entry name" value="Ribosomal protein L22/L17"/>
    <property type="match status" value="1"/>
</dbReference>